<dbReference type="AlphaFoldDB" id="A0A8J3QBE1"/>
<dbReference type="PROSITE" id="PS51186">
    <property type="entry name" value="GNAT"/>
    <property type="match status" value="1"/>
</dbReference>
<evidence type="ECO:0000259" key="1">
    <source>
        <dbReference type="PROSITE" id="PS51186"/>
    </source>
</evidence>
<dbReference type="GO" id="GO:0016747">
    <property type="term" value="F:acyltransferase activity, transferring groups other than amino-acyl groups"/>
    <property type="evidence" value="ECO:0007669"/>
    <property type="project" value="InterPro"/>
</dbReference>
<protein>
    <recommendedName>
        <fullName evidence="1">N-acetyltransferase domain-containing protein</fullName>
    </recommendedName>
</protein>
<dbReference type="PANTHER" id="PTHR39173:SF1">
    <property type="entry name" value="ACETYLTRANSFERASE"/>
    <property type="match status" value="1"/>
</dbReference>
<sequence length="180" mass="20274">MPELINPDPRVHRSFLVAVAEFKAEGRGQADDRTMLGEEIHRFGRLWPDPVAFARYVARQRAMAFEKTPPREGFAPVTNMWLVDGDEFLGRIAIRHSLTPILLEAGGHIGYDIRPSARRKGYATQMLRAALPVSFGLGIDPALITCDVDNIASRRVIERNGGVLEDQRKEKLRFWVPTTP</sequence>
<dbReference type="PANTHER" id="PTHR39173">
    <property type="entry name" value="ACETYLTRANSFERASE"/>
    <property type="match status" value="1"/>
</dbReference>
<name>A0A8J3QBE1_9ACTN</name>
<dbReference type="Proteomes" id="UP000612899">
    <property type="component" value="Unassembled WGS sequence"/>
</dbReference>
<dbReference type="SUPFAM" id="SSF55729">
    <property type="entry name" value="Acyl-CoA N-acyltransferases (Nat)"/>
    <property type="match status" value="1"/>
</dbReference>
<reference evidence="2" key="1">
    <citation type="submission" date="2021-01" db="EMBL/GenBank/DDBJ databases">
        <title>Whole genome shotgun sequence of Rhizocola hellebori NBRC 109834.</title>
        <authorList>
            <person name="Komaki H."/>
            <person name="Tamura T."/>
        </authorList>
    </citation>
    <scope>NUCLEOTIDE SEQUENCE</scope>
    <source>
        <strain evidence="2">NBRC 109834</strain>
    </source>
</reference>
<organism evidence="2 3">
    <name type="scientific">Rhizocola hellebori</name>
    <dbReference type="NCBI Taxonomy" id="1392758"/>
    <lineage>
        <taxon>Bacteria</taxon>
        <taxon>Bacillati</taxon>
        <taxon>Actinomycetota</taxon>
        <taxon>Actinomycetes</taxon>
        <taxon>Micromonosporales</taxon>
        <taxon>Micromonosporaceae</taxon>
        <taxon>Rhizocola</taxon>
    </lineage>
</organism>
<dbReference type="EMBL" id="BONY01000030">
    <property type="protein sequence ID" value="GIH06844.1"/>
    <property type="molecule type" value="Genomic_DNA"/>
</dbReference>
<dbReference type="RefSeq" id="WP_203910650.1">
    <property type="nucleotide sequence ID" value="NZ_BONY01000030.1"/>
</dbReference>
<comment type="caution">
    <text evidence="2">The sequence shown here is derived from an EMBL/GenBank/DDBJ whole genome shotgun (WGS) entry which is preliminary data.</text>
</comment>
<gene>
    <name evidence="2" type="ORF">Rhe02_49110</name>
</gene>
<keyword evidence="3" id="KW-1185">Reference proteome</keyword>
<feature type="domain" description="N-acetyltransferase" evidence="1">
    <location>
        <begin position="30"/>
        <end position="180"/>
    </location>
</feature>
<proteinExistence type="predicted"/>
<dbReference type="Pfam" id="PF13302">
    <property type="entry name" value="Acetyltransf_3"/>
    <property type="match status" value="1"/>
</dbReference>
<evidence type="ECO:0000313" key="2">
    <source>
        <dbReference type="EMBL" id="GIH06844.1"/>
    </source>
</evidence>
<dbReference type="InterPro" id="IPR000182">
    <property type="entry name" value="GNAT_dom"/>
</dbReference>
<dbReference type="Gene3D" id="3.40.630.30">
    <property type="match status" value="1"/>
</dbReference>
<evidence type="ECO:0000313" key="3">
    <source>
        <dbReference type="Proteomes" id="UP000612899"/>
    </source>
</evidence>
<accession>A0A8J3QBE1</accession>
<dbReference type="InterPro" id="IPR016181">
    <property type="entry name" value="Acyl_CoA_acyltransferase"/>
</dbReference>